<dbReference type="Proteomes" id="UP000315082">
    <property type="component" value="Chromosome"/>
</dbReference>
<evidence type="ECO:0000313" key="1">
    <source>
        <dbReference type="EMBL" id="QDV69063.1"/>
    </source>
</evidence>
<protein>
    <submittedName>
        <fullName evidence="1">Uncharacterized protein</fullName>
    </submittedName>
</protein>
<dbReference type="EMBL" id="CP036348">
    <property type="protein sequence ID" value="QDV69063.1"/>
    <property type="molecule type" value="Genomic_DNA"/>
</dbReference>
<proteinExistence type="predicted"/>
<name>A0A518JU43_9BACT</name>
<organism evidence="1 2">
    <name type="scientific">Rosistilla carotiformis</name>
    <dbReference type="NCBI Taxonomy" id="2528017"/>
    <lineage>
        <taxon>Bacteria</taxon>
        <taxon>Pseudomonadati</taxon>
        <taxon>Planctomycetota</taxon>
        <taxon>Planctomycetia</taxon>
        <taxon>Pirellulales</taxon>
        <taxon>Pirellulaceae</taxon>
        <taxon>Rosistilla</taxon>
    </lineage>
</organism>
<evidence type="ECO:0000313" key="2">
    <source>
        <dbReference type="Proteomes" id="UP000315082"/>
    </source>
</evidence>
<gene>
    <name evidence="1" type="ORF">Poly24_27770</name>
</gene>
<dbReference type="AlphaFoldDB" id="A0A518JU43"/>
<dbReference type="KEGG" id="rcf:Poly24_27770"/>
<keyword evidence="2" id="KW-1185">Reference proteome</keyword>
<accession>A0A518JU43</accession>
<sequence length="147" mass="17009">MLLRAQAVGEQPSVRFVVLNLRSNQMWDGQSFVDDFDLARKYWHPSDACAEMQDILKEHYGQLRQRRFVVPVEIEVYGSISQKEIAEYLYRASVLSVRTEEYGNGPAECLVLPVIHWGYIRELKLPLNGKPDNPAVEWGLEDENENQ</sequence>
<reference evidence="1 2" key="1">
    <citation type="submission" date="2019-02" db="EMBL/GenBank/DDBJ databases">
        <title>Deep-cultivation of Planctomycetes and their phenomic and genomic characterization uncovers novel biology.</title>
        <authorList>
            <person name="Wiegand S."/>
            <person name="Jogler M."/>
            <person name="Boedeker C."/>
            <person name="Pinto D."/>
            <person name="Vollmers J."/>
            <person name="Rivas-Marin E."/>
            <person name="Kohn T."/>
            <person name="Peeters S.H."/>
            <person name="Heuer A."/>
            <person name="Rast P."/>
            <person name="Oberbeckmann S."/>
            <person name="Bunk B."/>
            <person name="Jeske O."/>
            <person name="Meyerdierks A."/>
            <person name="Storesund J.E."/>
            <person name="Kallscheuer N."/>
            <person name="Luecker S."/>
            <person name="Lage O.M."/>
            <person name="Pohl T."/>
            <person name="Merkel B.J."/>
            <person name="Hornburger P."/>
            <person name="Mueller R.-W."/>
            <person name="Bruemmer F."/>
            <person name="Labrenz M."/>
            <person name="Spormann A.M."/>
            <person name="Op den Camp H."/>
            <person name="Overmann J."/>
            <person name="Amann R."/>
            <person name="Jetten M.S.M."/>
            <person name="Mascher T."/>
            <person name="Medema M.H."/>
            <person name="Devos D.P."/>
            <person name="Kaster A.-K."/>
            <person name="Ovreas L."/>
            <person name="Rohde M."/>
            <person name="Galperin M.Y."/>
            <person name="Jogler C."/>
        </authorList>
    </citation>
    <scope>NUCLEOTIDE SEQUENCE [LARGE SCALE GENOMIC DNA]</scope>
    <source>
        <strain evidence="1 2">Poly24</strain>
    </source>
</reference>